<dbReference type="Gene3D" id="3.30.720.100">
    <property type="match status" value="1"/>
</dbReference>
<keyword evidence="2" id="KW-0489">Methyltransferase</keyword>
<reference evidence="2 3" key="1">
    <citation type="submission" date="2020-02" db="EMBL/GenBank/DDBJ databases">
        <title>Sequencing the genomes of 1000 actinobacteria strains.</title>
        <authorList>
            <person name="Klenk H.-P."/>
        </authorList>
    </citation>
    <scope>NUCLEOTIDE SEQUENCE [LARGE SCALE GENOMIC DNA]</scope>
    <source>
        <strain evidence="2 3">DSM 27960</strain>
    </source>
</reference>
<dbReference type="Gene3D" id="3.30.720.110">
    <property type="match status" value="1"/>
</dbReference>
<evidence type="ECO:0000313" key="2">
    <source>
        <dbReference type="EMBL" id="NIH52599.1"/>
    </source>
</evidence>
<dbReference type="Gene3D" id="3.10.180.10">
    <property type="entry name" value="2,3-Dihydroxybiphenyl 1,2-Dioxygenase, domain 1"/>
    <property type="match status" value="1"/>
</dbReference>
<organism evidence="2 3">
    <name type="scientific">Lysinibacter cavernae</name>
    <dbReference type="NCBI Taxonomy" id="1640652"/>
    <lineage>
        <taxon>Bacteria</taxon>
        <taxon>Bacillati</taxon>
        <taxon>Actinomycetota</taxon>
        <taxon>Actinomycetes</taxon>
        <taxon>Micrococcales</taxon>
        <taxon>Microbacteriaceae</taxon>
        <taxon>Lysinibacter</taxon>
    </lineage>
</organism>
<gene>
    <name evidence="2" type="ORF">FHX76_000467</name>
</gene>
<dbReference type="Pfam" id="PF06983">
    <property type="entry name" value="3-dmu-9_3-mt"/>
    <property type="match status" value="2"/>
</dbReference>
<keyword evidence="3" id="KW-1185">Reference proteome</keyword>
<keyword evidence="2" id="KW-0808">Transferase</keyword>
<dbReference type="SUPFAM" id="SSF54593">
    <property type="entry name" value="Glyoxalase/Bleomycin resistance protein/Dihydroxybiphenyl dioxygenase"/>
    <property type="match status" value="2"/>
</dbReference>
<accession>A0A7X5TSM6</accession>
<comment type="caution">
    <text evidence="2">The sequence shown here is derived from an EMBL/GenBank/DDBJ whole genome shotgun (WGS) entry which is preliminary data.</text>
</comment>
<feature type="domain" description="PhnB-like" evidence="1">
    <location>
        <begin position="4"/>
        <end position="138"/>
    </location>
</feature>
<dbReference type="Proteomes" id="UP000541033">
    <property type="component" value="Unassembled WGS sequence"/>
</dbReference>
<dbReference type="CDD" id="cd06588">
    <property type="entry name" value="PhnB_like"/>
    <property type="match status" value="2"/>
</dbReference>
<name>A0A7X5TSM6_9MICO</name>
<keyword evidence="2" id="KW-0830">Ubiquinone</keyword>
<sequence>MVTQIIPNLWCDGNAAEVAEFYTNLFPASRILETINYPTEGLLEFQQHLAGQPVTVDFELRDLRFTAINAGPEFRANSSVSFMVNFDPSLDPDAREQLDALWEGLRDGGVELMPLAEYPFSKHYGWVQDRYGFSWQLILTDPDGDSRPTIIPCLMFGGPNQNRARDALEFYTSALPETEIGTVAPYGEPTGPATPEALMFAEFRLWSQWIVVMDSGVEQDFTFNEAVSLGIACENQREIDELWAILSRVPESEQCGWCKDQFGVSWQIMPQNVGELLSRPHAFEHMMQMKKLVIADY</sequence>
<dbReference type="EMBL" id="JAAMOX010000001">
    <property type="protein sequence ID" value="NIH52599.1"/>
    <property type="molecule type" value="Genomic_DNA"/>
</dbReference>
<evidence type="ECO:0000259" key="1">
    <source>
        <dbReference type="Pfam" id="PF06983"/>
    </source>
</evidence>
<feature type="domain" description="PhnB-like" evidence="1">
    <location>
        <begin position="149"/>
        <end position="269"/>
    </location>
</feature>
<dbReference type="GO" id="GO:0008168">
    <property type="term" value="F:methyltransferase activity"/>
    <property type="evidence" value="ECO:0007669"/>
    <property type="project" value="UniProtKB-KW"/>
</dbReference>
<dbReference type="AlphaFoldDB" id="A0A7X5TSM6"/>
<dbReference type="GO" id="GO:0032259">
    <property type="term" value="P:methylation"/>
    <property type="evidence" value="ECO:0007669"/>
    <property type="project" value="UniProtKB-KW"/>
</dbReference>
<evidence type="ECO:0000313" key="3">
    <source>
        <dbReference type="Proteomes" id="UP000541033"/>
    </source>
</evidence>
<dbReference type="RefSeq" id="WP_167147381.1">
    <property type="nucleotide sequence ID" value="NZ_JAAMOX010000001.1"/>
</dbReference>
<proteinExistence type="predicted"/>
<dbReference type="InterPro" id="IPR028973">
    <property type="entry name" value="PhnB-like"/>
</dbReference>
<dbReference type="InterPro" id="IPR029068">
    <property type="entry name" value="Glyas_Bleomycin-R_OHBP_Dase"/>
</dbReference>
<protein>
    <submittedName>
        <fullName evidence="2">Putative 3-demethylubiquinone-9 3-methyltransferase (Glyoxalase superfamily)</fullName>
    </submittedName>
</protein>
<dbReference type="PANTHER" id="PTHR33990">
    <property type="entry name" value="PROTEIN YJDN-RELATED"/>
    <property type="match status" value="1"/>
</dbReference>